<dbReference type="SMART" id="SM00903">
    <property type="entry name" value="Flavin_Reduct"/>
    <property type="match status" value="1"/>
</dbReference>
<gene>
    <name evidence="4" type="ORF">JHX87_04740</name>
</gene>
<dbReference type="PANTHER" id="PTHR30466:SF11">
    <property type="entry name" value="FLAVIN-DEPENDENT MONOOXYGENASE, REDUCTASE SUBUNIT HSAB"/>
    <property type="match status" value="1"/>
</dbReference>
<protein>
    <submittedName>
        <fullName evidence="4">Flavin reductase family protein</fullName>
    </submittedName>
</protein>
<dbReference type="InterPro" id="IPR002563">
    <property type="entry name" value="Flavin_Rdtase-like_dom"/>
</dbReference>
<evidence type="ECO:0000256" key="2">
    <source>
        <dbReference type="ARBA" id="ARBA00023002"/>
    </source>
</evidence>
<proteinExistence type="inferred from homology"/>
<feature type="domain" description="Flavin reductase like" evidence="3">
    <location>
        <begin position="22"/>
        <end position="165"/>
    </location>
</feature>
<dbReference type="Proteomes" id="UP001219349">
    <property type="component" value="Chromosome"/>
</dbReference>
<evidence type="ECO:0000313" key="5">
    <source>
        <dbReference type="Proteomes" id="UP001219349"/>
    </source>
</evidence>
<dbReference type="Gene3D" id="2.30.110.10">
    <property type="entry name" value="Electron Transport, Fmn-binding Protein, Chain A"/>
    <property type="match status" value="1"/>
</dbReference>
<dbReference type="EMBL" id="CP067136">
    <property type="protein sequence ID" value="WCR08965.1"/>
    <property type="molecule type" value="Genomic_DNA"/>
</dbReference>
<organism evidence="4 5">
    <name type="scientific">Paracoccus fistulariae</name>
    <dbReference type="NCBI Taxonomy" id="658446"/>
    <lineage>
        <taxon>Bacteria</taxon>
        <taxon>Pseudomonadati</taxon>
        <taxon>Pseudomonadota</taxon>
        <taxon>Alphaproteobacteria</taxon>
        <taxon>Rhodobacterales</taxon>
        <taxon>Paracoccaceae</taxon>
        <taxon>Paracoccus</taxon>
    </lineage>
</organism>
<keyword evidence="2" id="KW-0560">Oxidoreductase</keyword>
<dbReference type="InterPro" id="IPR012349">
    <property type="entry name" value="Split_barrel_FMN-bd"/>
</dbReference>
<dbReference type="PANTHER" id="PTHR30466">
    <property type="entry name" value="FLAVIN REDUCTASE"/>
    <property type="match status" value="1"/>
</dbReference>
<comment type="similarity">
    <text evidence="1">Belongs to the non-flavoprotein flavin reductase family.</text>
</comment>
<reference evidence="4 5" key="1">
    <citation type="submission" date="2021-01" db="EMBL/GenBank/DDBJ databases">
        <title>Biogeographic distribution of Paracoccus.</title>
        <authorList>
            <person name="Hollensteiner J."/>
            <person name="Leineberger J."/>
            <person name="Brinkhoff T."/>
            <person name="Daniel R."/>
        </authorList>
    </citation>
    <scope>NUCLEOTIDE SEQUENCE [LARGE SCALE GENOMIC DNA]</scope>
    <source>
        <strain evidence="4 5">KCTC 22803</strain>
    </source>
</reference>
<dbReference type="InterPro" id="IPR050268">
    <property type="entry name" value="NADH-dep_flavin_reductase"/>
</dbReference>
<name>A0ABY7SQ08_9RHOB</name>
<sequence>MVSAQAAPEAKTHDPLEFRRALATFPTGVCVVTTRAPDGSSIGVTCSSFNSVSLDPPLVLWSLGKNAYSLPIFRDANYWTVNLLSSDQEDLSNRFARPGEDKFKDVLTETGIGVVPMLTSCCARFQCQREHVYEGGDHLILVGRVHVFDRCDRLPLVFHSGQYARHIGNDIARACGMRTRHLIDWL</sequence>
<evidence type="ECO:0000256" key="1">
    <source>
        <dbReference type="ARBA" id="ARBA00008898"/>
    </source>
</evidence>
<accession>A0ABY7SQ08</accession>
<evidence type="ECO:0000313" key="4">
    <source>
        <dbReference type="EMBL" id="WCR08965.1"/>
    </source>
</evidence>
<dbReference type="Pfam" id="PF01613">
    <property type="entry name" value="Flavin_Reduct"/>
    <property type="match status" value="1"/>
</dbReference>
<keyword evidence="5" id="KW-1185">Reference proteome</keyword>
<dbReference type="SUPFAM" id="SSF50475">
    <property type="entry name" value="FMN-binding split barrel"/>
    <property type="match status" value="1"/>
</dbReference>
<evidence type="ECO:0000259" key="3">
    <source>
        <dbReference type="SMART" id="SM00903"/>
    </source>
</evidence>